<evidence type="ECO:0000313" key="3">
    <source>
        <dbReference type="Proteomes" id="UP000738349"/>
    </source>
</evidence>
<dbReference type="OrthoDB" id="5068804at2759"/>
<dbReference type="Proteomes" id="UP000738349">
    <property type="component" value="Unassembled WGS sequence"/>
</dbReference>
<sequence>MDPVSSVLGVAGFALTAIMTLHRNIRSLQSQNRDARALKDELSDLTGVLSSLLETIASNPTLDFEALRGPLQRCGNACEEYGKIIARCTKNSSDISRPSVLDWIKQKYLQGDINDFRAMLAAHKTTINIALVNANLRTATVSPEALEAYKDMICDTTIDLNAHIKDLQEKIDRIWAGDATAVDDVAIEWQAMMDEKESTQRGLNICVQLSAQIAKFETVCVEHLQFSERLSAHKYDKSSLGEARSTVKSLVARLQTYEALISRQLDAIRLNDAFSEPVAEQLASLQQTRECISQCIQIVSEAGESANESANTEFSD</sequence>
<dbReference type="Pfam" id="PF17111">
    <property type="entry name" value="PigL_N"/>
    <property type="match status" value="1"/>
</dbReference>
<comment type="caution">
    <text evidence="2">The sequence shown here is derived from an EMBL/GenBank/DDBJ whole genome shotgun (WGS) entry which is preliminary data.</text>
</comment>
<dbReference type="EMBL" id="JAGMUV010000001">
    <property type="protein sequence ID" value="KAH7175959.1"/>
    <property type="molecule type" value="Genomic_DNA"/>
</dbReference>
<organism evidence="2 3">
    <name type="scientific">Dactylonectria macrodidyma</name>
    <dbReference type="NCBI Taxonomy" id="307937"/>
    <lineage>
        <taxon>Eukaryota</taxon>
        <taxon>Fungi</taxon>
        <taxon>Dikarya</taxon>
        <taxon>Ascomycota</taxon>
        <taxon>Pezizomycotina</taxon>
        <taxon>Sordariomycetes</taxon>
        <taxon>Hypocreomycetidae</taxon>
        <taxon>Hypocreales</taxon>
        <taxon>Nectriaceae</taxon>
        <taxon>Dactylonectria</taxon>
    </lineage>
</organism>
<name>A0A9P9FRJ7_9HYPO</name>
<evidence type="ECO:0000259" key="1">
    <source>
        <dbReference type="Pfam" id="PF17111"/>
    </source>
</evidence>
<feature type="non-terminal residue" evidence="2">
    <location>
        <position position="1"/>
    </location>
</feature>
<reference evidence="2" key="1">
    <citation type="journal article" date="2021" name="Nat. Commun.">
        <title>Genetic determinants of endophytism in the Arabidopsis root mycobiome.</title>
        <authorList>
            <person name="Mesny F."/>
            <person name="Miyauchi S."/>
            <person name="Thiergart T."/>
            <person name="Pickel B."/>
            <person name="Atanasova L."/>
            <person name="Karlsson M."/>
            <person name="Huettel B."/>
            <person name="Barry K.W."/>
            <person name="Haridas S."/>
            <person name="Chen C."/>
            <person name="Bauer D."/>
            <person name="Andreopoulos W."/>
            <person name="Pangilinan J."/>
            <person name="LaButti K."/>
            <person name="Riley R."/>
            <person name="Lipzen A."/>
            <person name="Clum A."/>
            <person name="Drula E."/>
            <person name="Henrissat B."/>
            <person name="Kohler A."/>
            <person name="Grigoriev I.V."/>
            <person name="Martin F.M."/>
            <person name="Hacquard S."/>
        </authorList>
    </citation>
    <scope>NUCLEOTIDE SEQUENCE</scope>
    <source>
        <strain evidence="2">MPI-CAGE-AT-0147</strain>
    </source>
</reference>
<gene>
    <name evidence="2" type="ORF">EDB81DRAFT_633294</name>
</gene>
<dbReference type="InterPro" id="IPR031348">
    <property type="entry name" value="PigL_N"/>
</dbReference>
<proteinExistence type="predicted"/>
<keyword evidence="3" id="KW-1185">Reference proteome</keyword>
<dbReference type="AlphaFoldDB" id="A0A9P9FRJ7"/>
<feature type="domain" description="Azaphilone pigments biosynthesis cluster protein L N-terminal" evidence="1">
    <location>
        <begin position="5"/>
        <end position="206"/>
    </location>
</feature>
<accession>A0A9P9FRJ7</accession>
<evidence type="ECO:0000313" key="2">
    <source>
        <dbReference type="EMBL" id="KAH7175959.1"/>
    </source>
</evidence>
<protein>
    <recommendedName>
        <fullName evidence="1">Azaphilone pigments biosynthesis cluster protein L N-terminal domain-containing protein</fullName>
    </recommendedName>
</protein>